<keyword evidence="9" id="KW-1185">Reference proteome</keyword>
<evidence type="ECO:0000256" key="3">
    <source>
        <dbReference type="ARBA" id="ARBA00022795"/>
    </source>
</evidence>
<dbReference type="Gene3D" id="2.30.30.910">
    <property type="match status" value="1"/>
</dbReference>
<comment type="similarity">
    <text evidence="1 5">Belongs to the FlgD family.</text>
</comment>
<dbReference type="Pfam" id="PF03963">
    <property type="entry name" value="FlgD"/>
    <property type="match status" value="1"/>
</dbReference>
<sequence>MSTIPGTSASGDNGYSLLGLGVQSEARSSALGQADFLHLMTEQLKNQDPLKPLDSQQFLGQLAQFSTVQGIDSMQSAMGAMASVMESDQTLRAAALVGHDALVEVDSLDLAAGASVQGEITAPSAGPVTVDIVDADGKRVRRMTVEAGAAGPAAFEWDGRDDAGNAIAAGRYAIRAVAGNADPSAEDAALLPFCVKANVDSVSIESTGLSLNLSGLGSFPLSAVRRIG</sequence>
<dbReference type="InterPro" id="IPR005648">
    <property type="entry name" value="FlgD"/>
</dbReference>
<dbReference type="Pfam" id="PF13860">
    <property type="entry name" value="FlgD_ig"/>
    <property type="match status" value="1"/>
</dbReference>
<evidence type="ECO:0000256" key="1">
    <source>
        <dbReference type="ARBA" id="ARBA00010577"/>
    </source>
</evidence>
<evidence type="ECO:0000259" key="6">
    <source>
        <dbReference type="Pfam" id="PF13860"/>
    </source>
</evidence>
<name>A0ABV7UNJ7_9GAMM</name>
<dbReference type="InterPro" id="IPR025965">
    <property type="entry name" value="FlgD/Vpr_Ig-like"/>
</dbReference>
<dbReference type="InterPro" id="IPR025963">
    <property type="entry name" value="FLgD_Tudor"/>
</dbReference>
<keyword evidence="8" id="KW-0969">Cilium</keyword>
<feature type="domain" description="FlgD/Vpr Ig-like" evidence="6">
    <location>
        <begin position="112"/>
        <end position="181"/>
    </location>
</feature>
<proteinExistence type="inferred from homology"/>
<organism evidence="8 9">
    <name type="scientific">Luteimonas notoginsengisoli</name>
    <dbReference type="NCBI Taxonomy" id="1578200"/>
    <lineage>
        <taxon>Bacteria</taxon>
        <taxon>Pseudomonadati</taxon>
        <taxon>Pseudomonadota</taxon>
        <taxon>Gammaproteobacteria</taxon>
        <taxon>Lysobacterales</taxon>
        <taxon>Lysobacteraceae</taxon>
        <taxon>Luteimonas</taxon>
    </lineage>
</organism>
<gene>
    <name evidence="8" type="ORF">ACFOM9_00295</name>
</gene>
<evidence type="ECO:0000313" key="9">
    <source>
        <dbReference type="Proteomes" id="UP001595724"/>
    </source>
</evidence>
<keyword evidence="8" id="KW-0282">Flagellum</keyword>
<evidence type="ECO:0000256" key="2">
    <source>
        <dbReference type="ARBA" id="ARBA00016013"/>
    </source>
</evidence>
<protein>
    <recommendedName>
        <fullName evidence="2 5">Basal-body rod modification protein FlgD</fullName>
    </recommendedName>
</protein>
<evidence type="ECO:0000259" key="7">
    <source>
        <dbReference type="Pfam" id="PF13861"/>
    </source>
</evidence>
<evidence type="ECO:0000256" key="5">
    <source>
        <dbReference type="RuleBase" id="RU362076"/>
    </source>
</evidence>
<dbReference type="EMBL" id="JBHRYF010000001">
    <property type="protein sequence ID" value="MFC3658517.1"/>
    <property type="molecule type" value="Genomic_DNA"/>
</dbReference>
<feature type="domain" description="FlgD Tudor-like" evidence="7">
    <location>
        <begin position="88"/>
        <end position="225"/>
    </location>
</feature>
<accession>A0ABV7UNJ7</accession>
<evidence type="ECO:0000313" key="8">
    <source>
        <dbReference type="EMBL" id="MFC3658517.1"/>
    </source>
</evidence>
<evidence type="ECO:0000256" key="4">
    <source>
        <dbReference type="ARBA" id="ARBA00024746"/>
    </source>
</evidence>
<keyword evidence="8" id="KW-0966">Cell projection</keyword>
<comment type="function">
    <text evidence="4 5">Required for flagellar hook formation. May act as a scaffolding protein.</text>
</comment>
<dbReference type="Proteomes" id="UP001595724">
    <property type="component" value="Unassembled WGS sequence"/>
</dbReference>
<reference evidence="9" key="1">
    <citation type="journal article" date="2019" name="Int. J. Syst. Evol. Microbiol.">
        <title>The Global Catalogue of Microorganisms (GCM) 10K type strain sequencing project: providing services to taxonomists for standard genome sequencing and annotation.</title>
        <authorList>
            <consortium name="The Broad Institute Genomics Platform"/>
            <consortium name="The Broad Institute Genome Sequencing Center for Infectious Disease"/>
            <person name="Wu L."/>
            <person name="Ma J."/>
        </authorList>
    </citation>
    <scope>NUCLEOTIDE SEQUENCE [LARGE SCALE GENOMIC DNA]</scope>
    <source>
        <strain evidence="9">KCTC 42211</strain>
    </source>
</reference>
<comment type="caution">
    <text evidence="8">The sequence shown here is derived from an EMBL/GenBank/DDBJ whole genome shotgun (WGS) entry which is preliminary data.</text>
</comment>
<dbReference type="Gene3D" id="2.60.40.4070">
    <property type="match status" value="1"/>
</dbReference>
<dbReference type="RefSeq" id="WP_386705216.1">
    <property type="nucleotide sequence ID" value="NZ_JBHRYF010000001.1"/>
</dbReference>
<keyword evidence="3 5" id="KW-1005">Bacterial flagellum biogenesis</keyword>
<dbReference type="Pfam" id="PF13861">
    <property type="entry name" value="FLgD_tudor"/>
    <property type="match status" value="1"/>
</dbReference>